<dbReference type="PANTHER" id="PTHR15680:SF9">
    <property type="entry name" value="LARGE RIBOSOMAL SUBUNIT PROTEIN BL19M"/>
    <property type="match status" value="1"/>
</dbReference>
<evidence type="ECO:0000256" key="7">
    <source>
        <dbReference type="RuleBase" id="RU000559"/>
    </source>
</evidence>
<dbReference type="InterPro" id="IPR001857">
    <property type="entry name" value="Ribosomal_bL19"/>
</dbReference>
<dbReference type="SUPFAM" id="SSF50104">
    <property type="entry name" value="Translation proteins SH3-like domain"/>
    <property type="match status" value="1"/>
</dbReference>
<gene>
    <name evidence="6" type="primary">rplS</name>
    <name evidence="8" type="ORF">SAMN05421803_107187</name>
</gene>
<accession>A0A1M6KIP9</accession>
<dbReference type="PRINTS" id="PR00061">
    <property type="entry name" value="RIBOSOMALL19"/>
</dbReference>
<keyword evidence="4 6" id="KW-0687">Ribonucleoprotein</keyword>
<name>A0A1M6KIP9_9ACTN</name>
<dbReference type="GO" id="GO:0006412">
    <property type="term" value="P:translation"/>
    <property type="evidence" value="ECO:0007669"/>
    <property type="project" value="UniProtKB-UniRule"/>
</dbReference>
<keyword evidence="3 6" id="KW-0689">Ribosomal protein</keyword>
<dbReference type="HAMAP" id="MF_00402">
    <property type="entry name" value="Ribosomal_bL19"/>
    <property type="match status" value="1"/>
</dbReference>
<sequence length="119" mass="13798">MHTVIQELEKAQLRSDVPEFRPGDTLNVHVRVTEGTRTRVQVFKGVVIRRQGSGNRETFTVRKVSYGVGVERTFPIHTPAIEKYEVAARGRVRRAKLYYLRDLRGKAARIRERREPVVK</sequence>
<evidence type="ECO:0000256" key="6">
    <source>
        <dbReference type="HAMAP-Rule" id="MF_00402"/>
    </source>
</evidence>
<dbReference type="RefSeq" id="WP_073379810.1">
    <property type="nucleotide sequence ID" value="NZ_FQZK01000007.1"/>
</dbReference>
<keyword evidence="9" id="KW-1185">Reference proteome</keyword>
<evidence type="ECO:0000256" key="1">
    <source>
        <dbReference type="ARBA" id="ARBA00002349"/>
    </source>
</evidence>
<evidence type="ECO:0000256" key="3">
    <source>
        <dbReference type="ARBA" id="ARBA00022980"/>
    </source>
</evidence>
<dbReference type="GO" id="GO:0003735">
    <property type="term" value="F:structural constituent of ribosome"/>
    <property type="evidence" value="ECO:0007669"/>
    <property type="project" value="InterPro"/>
</dbReference>
<comment type="function">
    <text evidence="1 6 7">This protein is located at the 30S-50S ribosomal subunit interface and may play a role in the structure and function of the aminoacyl-tRNA binding site.</text>
</comment>
<dbReference type="NCBIfam" id="TIGR01024">
    <property type="entry name" value="rplS_bact"/>
    <property type="match status" value="1"/>
</dbReference>
<evidence type="ECO:0000256" key="2">
    <source>
        <dbReference type="ARBA" id="ARBA00005781"/>
    </source>
</evidence>
<reference evidence="8 9" key="1">
    <citation type="submission" date="2016-11" db="EMBL/GenBank/DDBJ databases">
        <authorList>
            <person name="Jaros S."/>
            <person name="Januszkiewicz K."/>
            <person name="Wedrychowicz H."/>
        </authorList>
    </citation>
    <scope>NUCLEOTIDE SEQUENCE [LARGE SCALE GENOMIC DNA]</scope>
    <source>
        <strain evidence="8 9">CGMCC 4.5723</strain>
    </source>
</reference>
<dbReference type="GO" id="GO:0022625">
    <property type="term" value="C:cytosolic large ribosomal subunit"/>
    <property type="evidence" value="ECO:0007669"/>
    <property type="project" value="TreeGrafter"/>
</dbReference>
<dbReference type="AlphaFoldDB" id="A0A1M6KIP9"/>
<dbReference type="STRING" id="758803.SAMN05421803_107187"/>
<dbReference type="PANTHER" id="PTHR15680">
    <property type="entry name" value="RIBOSOMAL PROTEIN L19"/>
    <property type="match status" value="1"/>
</dbReference>
<dbReference type="FunFam" id="2.30.30.790:FF:000001">
    <property type="entry name" value="50S ribosomal protein L19"/>
    <property type="match status" value="1"/>
</dbReference>
<dbReference type="Proteomes" id="UP000184452">
    <property type="component" value="Unassembled WGS sequence"/>
</dbReference>
<protein>
    <recommendedName>
        <fullName evidence="5 6">Large ribosomal subunit protein bL19</fullName>
    </recommendedName>
</protein>
<evidence type="ECO:0000256" key="5">
    <source>
        <dbReference type="ARBA" id="ARBA00035171"/>
    </source>
</evidence>
<evidence type="ECO:0000313" key="9">
    <source>
        <dbReference type="Proteomes" id="UP000184452"/>
    </source>
</evidence>
<dbReference type="Gene3D" id="2.30.30.790">
    <property type="match status" value="1"/>
</dbReference>
<proteinExistence type="inferred from homology"/>
<evidence type="ECO:0000256" key="4">
    <source>
        <dbReference type="ARBA" id="ARBA00023274"/>
    </source>
</evidence>
<dbReference type="Pfam" id="PF01245">
    <property type="entry name" value="Ribosomal_L19"/>
    <property type="match status" value="1"/>
</dbReference>
<dbReference type="EMBL" id="FQZK01000007">
    <property type="protein sequence ID" value="SHJ58779.1"/>
    <property type="molecule type" value="Genomic_DNA"/>
</dbReference>
<dbReference type="OrthoDB" id="9803541at2"/>
<dbReference type="PIRSF" id="PIRSF002191">
    <property type="entry name" value="Ribosomal_L19"/>
    <property type="match status" value="1"/>
</dbReference>
<dbReference type="InterPro" id="IPR038657">
    <property type="entry name" value="Ribosomal_bL19_sf"/>
</dbReference>
<organism evidence="8 9">
    <name type="scientific">Nocardiopsis flavescens</name>
    <dbReference type="NCBI Taxonomy" id="758803"/>
    <lineage>
        <taxon>Bacteria</taxon>
        <taxon>Bacillati</taxon>
        <taxon>Actinomycetota</taxon>
        <taxon>Actinomycetes</taxon>
        <taxon>Streptosporangiales</taxon>
        <taxon>Nocardiopsidaceae</taxon>
        <taxon>Nocardiopsis</taxon>
    </lineage>
</organism>
<comment type="similarity">
    <text evidence="2 6 7">Belongs to the bacterial ribosomal protein bL19 family.</text>
</comment>
<dbReference type="InterPro" id="IPR008991">
    <property type="entry name" value="Translation_prot_SH3-like_sf"/>
</dbReference>
<evidence type="ECO:0000313" key="8">
    <source>
        <dbReference type="EMBL" id="SHJ58779.1"/>
    </source>
</evidence>